<dbReference type="InterPro" id="IPR043740">
    <property type="entry name" value="DUF5685"/>
</dbReference>
<organism evidence="1 2">
    <name type="scientific">Blautia segnis</name>
    <dbReference type="NCBI Taxonomy" id="2763030"/>
    <lineage>
        <taxon>Bacteria</taxon>
        <taxon>Bacillati</taxon>
        <taxon>Bacillota</taxon>
        <taxon>Clostridia</taxon>
        <taxon>Lachnospirales</taxon>
        <taxon>Lachnospiraceae</taxon>
        <taxon>Blautia</taxon>
    </lineage>
</organism>
<dbReference type="Pfam" id="PF18937">
    <property type="entry name" value="DUF5685"/>
    <property type="match status" value="1"/>
</dbReference>
<sequence length="284" mass="33922">MFGYIVMNKPEIKMKDFDLYRSFYCGLCRELREKYGISGQITLSYDMTFVILLLSGLYEPKTYKGTTRCILHPVRKQPVRKSEVTEYCADMNVLLTYYKCLDDWKDDRKYVKLGYAKLLEGKNNRLLKLYPDKAKRIAELLDELGELEKAGETDVDKMSGIFGHIMEEIFAYRQDEWERSLRRMGFYLGKFIYLLDAYDDVEEDVKNEDYNPFAQKYTMEGFEEEVRRILLMMMAETCREFEKLPIIKYGDILRNILYSGVWCRFEEVSKKRRGEREKEHVRSI</sequence>
<gene>
    <name evidence="1" type="ORF">H8S54_01205</name>
</gene>
<reference evidence="1 2" key="1">
    <citation type="submission" date="2020-08" db="EMBL/GenBank/DDBJ databases">
        <title>Genome public.</title>
        <authorList>
            <person name="Liu C."/>
            <person name="Sun Q."/>
        </authorList>
    </citation>
    <scope>NUCLEOTIDE SEQUENCE [LARGE SCALE GENOMIC DNA]</scope>
    <source>
        <strain evidence="1 2">BX17</strain>
    </source>
</reference>
<proteinExistence type="predicted"/>
<dbReference type="AlphaFoldDB" id="A0A8I0AGS7"/>
<evidence type="ECO:0000313" key="2">
    <source>
        <dbReference type="Proteomes" id="UP000652847"/>
    </source>
</evidence>
<evidence type="ECO:0000313" key="1">
    <source>
        <dbReference type="EMBL" id="MBC5649771.1"/>
    </source>
</evidence>
<dbReference type="EMBL" id="JACOOT010000003">
    <property type="protein sequence ID" value="MBC5649771.1"/>
    <property type="molecule type" value="Genomic_DNA"/>
</dbReference>
<name>A0A8I0AGS7_9FIRM</name>
<dbReference type="Proteomes" id="UP000652847">
    <property type="component" value="Unassembled WGS sequence"/>
</dbReference>
<protein>
    <submittedName>
        <fullName evidence="1">Uncharacterized protein</fullName>
    </submittedName>
</protein>
<comment type="caution">
    <text evidence="1">The sequence shown here is derived from an EMBL/GenBank/DDBJ whole genome shotgun (WGS) entry which is preliminary data.</text>
</comment>
<accession>A0A8I0AGS7</accession>
<dbReference type="RefSeq" id="WP_021926135.1">
    <property type="nucleotide sequence ID" value="NZ_JACOOT010000003.1"/>
</dbReference>
<keyword evidence="2" id="KW-1185">Reference proteome</keyword>